<dbReference type="AlphaFoldDB" id="D2R5C1"/>
<dbReference type="InterPro" id="IPR045584">
    <property type="entry name" value="Pilin-like"/>
</dbReference>
<dbReference type="NCBIfam" id="TIGR02532">
    <property type="entry name" value="IV_pilin_GFxxxE"/>
    <property type="match status" value="1"/>
</dbReference>
<feature type="domain" description="DUF1559" evidence="1">
    <location>
        <begin position="36"/>
        <end position="284"/>
    </location>
</feature>
<dbReference type="Proteomes" id="UP000001887">
    <property type="component" value="Chromosome"/>
</dbReference>
<protein>
    <recommendedName>
        <fullName evidence="1">DUF1559 domain-containing protein</fullName>
    </recommendedName>
</protein>
<dbReference type="HOGENOM" id="CLU_041661_0_0_0"/>
<dbReference type="STRING" id="530564.Psta_0694"/>
<dbReference type="PANTHER" id="PTHR30093:SF2">
    <property type="entry name" value="TYPE II SECRETION SYSTEM PROTEIN H"/>
    <property type="match status" value="1"/>
</dbReference>
<accession>D2R5C1</accession>
<dbReference type="eggNOG" id="COG2165">
    <property type="taxonomic scope" value="Bacteria"/>
</dbReference>
<dbReference type="InterPro" id="IPR027558">
    <property type="entry name" value="Pre_pil_HX9DG_C"/>
</dbReference>
<dbReference type="Gene3D" id="3.30.700.10">
    <property type="entry name" value="Glycoprotein, Type 4 Pilin"/>
    <property type="match status" value="1"/>
</dbReference>
<evidence type="ECO:0000313" key="3">
    <source>
        <dbReference type="Proteomes" id="UP000001887"/>
    </source>
</evidence>
<dbReference type="PROSITE" id="PS00409">
    <property type="entry name" value="PROKAR_NTER_METHYL"/>
    <property type="match status" value="1"/>
</dbReference>
<dbReference type="PANTHER" id="PTHR30093">
    <property type="entry name" value="GENERAL SECRETION PATHWAY PROTEIN G"/>
    <property type="match status" value="1"/>
</dbReference>
<proteinExistence type="predicted"/>
<evidence type="ECO:0000313" key="2">
    <source>
        <dbReference type="EMBL" id="ADB15380.1"/>
    </source>
</evidence>
<organism evidence="2 3">
    <name type="scientific">Pirellula staleyi (strain ATCC 27377 / DSM 6068 / ICPB 4128)</name>
    <name type="common">Pirella staleyi</name>
    <dbReference type="NCBI Taxonomy" id="530564"/>
    <lineage>
        <taxon>Bacteria</taxon>
        <taxon>Pseudomonadati</taxon>
        <taxon>Planctomycetota</taxon>
        <taxon>Planctomycetia</taxon>
        <taxon>Pirellulales</taxon>
        <taxon>Pirellulaceae</taxon>
        <taxon>Pirellula</taxon>
    </lineage>
</organism>
<dbReference type="SUPFAM" id="SSF54523">
    <property type="entry name" value="Pili subunits"/>
    <property type="match status" value="1"/>
</dbReference>
<dbReference type="KEGG" id="psl:Psta_0694"/>
<dbReference type="NCBIfam" id="TIGR04294">
    <property type="entry name" value="pre_pil_HX9DG"/>
    <property type="match status" value="1"/>
</dbReference>
<dbReference type="InterPro" id="IPR011453">
    <property type="entry name" value="DUF1559"/>
</dbReference>
<dbReference type="EMBL" id="CP001848">
    <property type="protein sequence ID" value="ADB15380.1"/>
    <property type="molecule type" value="Genomic_DNA"/>
</dbReference>
<reference evidence="2 3" key="1">
    <citation type="journal article" date="2009" name="Stand. Genomic Sci.">
        <title>Complete genome sequence of Pirellula staleyi type strain (ATCC 27377).</title>
        <authorList>
            <person name="Clum A."/>
            <person name="Tindall B.J."/>
            <person name="Sikorski J."/>
            <person name="Ivanova N."/>
            <person name="Mavrommatis K."/>
            <person name="Lucas S."/>
            <person name="Glavina del Rio T."/>
            <person name="Nolan M."/>
            <person name="Chen F."/>
            <person name="Tice H."/>
            <person name="Pitluck S."/>
            <person name="Cheng J.F."/>
            <person name="Chertkov O."/>
            <person name="Brettin T."/>
            <person name="Han C."/>
            <person name="Detter J.C."/>
            <person name="Kuske C."/>
            <person name="Bruce D."/>
            <person name="Goodwin L."/>
            <person name="Ovchinikova G."/>
            <person name="Pati A."/>
            <person name="Mikhailova N."/>
            <person name="Chen A."/>
            <person name="Palaniappan K."/>
            <person name="Land M."/>
            <person name="Hauser L."/>
            <person name="Chang Y.J."/>
            <person name="Jeffries C.D."/>
            <person name="Chain P."/>
            <person name="Rohde M."/>
            <person name="Goker M."/>
            <person name="Bristow J."/>
            <person name="Eisen J.A."/>
            <person name="Markowitz V."/>
            <person name="Hugenholtz P."/>
            <person name="Kyrpides N.C."/>
            <person name="Klenk H.P."/>
            <person name="Lapidus A."/>
        </authorList>
    </citation>
    <scope>NUCLEOTIDE SEQUENCE [LARGE SCALE GENOMIC DNA]</scope>
    <source>
        <strain evidence="3">ATCC 27377 / DSM 6068 / ICPB 4128</strain>
    </source>
</reference>
<dbReference type="InterPro" id="IPR012902">
    <property type="entry name" value="N_methyl_site"/>
</dbReference>
<gene>
    <name evidence="2" type="ordered locus">Psta_0694</name>
</gene>
<sequence precursor="true">MGTAVKTPRSGFTLVELLVVIAIIGVLVALLLPAVQAAREAARRMSCSNNLRQVGIAIHNYHDTLTKLPPGRIMVTSPNGTSTVNGVLTLIMPYAEQGNLESRYDYAKGFDHPDNQPAIQTHVKFYVCPSSPGGFRTVTIQNIFGTVQTTDGKGSVTDYYAVRNLRDAAGAAVTGILGATDPNFAAITDGTSNTFWFMEMCGKPNFIIKGKIQPTIPTDFLWYAPWAGNNGMALNTYSADGLTRPGPCVMNCSNEFQPYSFHPGGAMFGFADGSVKLINQTIDATTFRALGSHNGGEVVTAP</sequence>
<name>D2R5C1_PIRSD</name>
<keyword evidence="3" id="KW-1185">Reference proteome</keyword>
<evidence type="ECO:0000259" key="1">
    <source>
        <dbReference type="Pfam" id="PF07596"/>
    </source>
</evidence>
<dbReference type="Pfam" id="PF07963">
    <property type="entry name" value="N_methyl"/>
    <property type="match status" value="1"/>
</dbReference>
<dbReference type="Pfam" id="PF07596">
    <property type="entry name" value="SBP_bac_10"/>
    <property type="match status" value="1"/>
</dbReference>